<protein>
    <recommendedName>
        <fullName evidence="8">ABC transmembrane type-1 domain-containing protein</fullName>
    </recommendedName>
</protein>
<feature type="transmembrane region" description="Helical" evidence="7">
    <location>
        <begin position="34"/>
        <end position="60"/>
    </location>
</feature>
<reference evidence="9 10" key="1">
    <citation type="submission" date="2021-08" db="EMBL/GenBank/DDBJ databases">
        <authorList>
            <person name="Peeters C."/>
        </authorList>
    </citation>
    <scope>NUCLEOTIDE SEQUENCE [LARGE SCALE GENOMIC DNA]</scope>
    <source>
        <strain evidence="9 10">LMG 23992</strain>
    </source>
</reference>
<comment type="caution">
    <text evidence="9">The sequence shown here is derived from an EMBL/GenBank/DDBJ whole genome shotgun (WGS) entry which is preliminary data.</text>
</comment>
<feature type="transmembrane region" description="Helical" evidence="7">
    <location>
        <begin position="491"/>
        <end position="508"/>
    </location>
</feature>
<feature type="transmembrane region" description="Helical" evidence="7">
    <location>
        <begin position="349"/>
        <end position="374"/>
    </location>
</feature>
<keyword evidence="6 7" id="KW-0472">Membrane</keyword>
<evidence type="ECO:0000256" key="7">
    <source>
        <dbReference type="RuleBase" id="RU363032"/>
    </source>
</evidence>
<comment type="subcellular location">
    <subcellularLocation>
        <location evidence="1 7">Cell membrane</location>
        <topology evidence="1 7">Multi-pass membrane protein</topology>
    </subcellularLocation>
</comment>
<dbReference type="InterPro" id="IPR000515">
    <property type="entry name" value="MetI-like"/>
</dbReference>
<proteinExistence type="inferred from homology"/>
<dbReference type="PANTHER" id="PTHR30183">
    <property type="entry name" value="MOLYBDENUM TRANSPORT SYSTEM PERMEASE PROTEIN MODB"/>
    <property type="match status" value="1"/>
</dbReference>
<dbReference type="EMBL" id="CAJZAI010000001">
    <property type="protein sequence ID" value="CAG9165076.1"/>
    <property type="molecule type" value="Genomic_DNA"/>
</dbReference>
<feature type="transmembrane region" description="Helical" evidence="7">
    <location>
        <begin position="114"/>
        <end position="132"/>
    </location>
</feature>
<name>A0ABM8WCQ8_9BURK</name>
<feature type="transmembrane region" description="Helical" evidence="7">
    <location>
        <begin position="541"/>
        <end position="559"/>
    </location>
</feature>
<dbReference type="Gene3D" id="1.10.3720.10">
    <property type="entry name" value="MetI-like"/>
    <property type="match status" value="2"/>
</dbReference>
<evidence type="ECO:0000256" key="5">
    <source>
        <dbReference type="ARBA" id="ARBA00022989"/>
    </source>
</evidence>
<keyword evidence="4 7" id="KW-0812">Transmembrane</keyword>
<dbReference type="SUPFAM" id="SSF161098">
    <property type="entry name" value="MetI-like"/>
    <property type="match status" value="2"/>
</dbReference>
<sequence>MARMSPTLLEWPAVPDASRAARMLLLRHHRLHPLTMAALAMALLVAVPIVFVVASVLAPAGETWRHLVETVLAEYVTNTLWLLLGVACGVLLLGVTTAWLVATYRFPGRGMMEWALVLPLAMPAYVIAYAYTDALQFAGPVQGWLRALMGWGAREYWFPDIRSLGGAIALFSLVLYPYVYLTARAAFLQQTLNTLEAARLLGHGTWSRLWRVMLPLARPGIVAGTALAMMETLADFGTVAYFGIPTFSTGIYRAWFSLGDKTAAAQLSACMLAFVVAILLAERASRGRAEVYGNQRRAPAYPLAGACGWLALLACAVPVLLGFLVPALMLCRMALTDGDAQFGPRFVGLIRNSVLLAGTTALAAVGVALAIGYAGRAANARRAWLVRGLTRVCGMGYALPGSVIAVGVLVPVARLDNALSAWLHQQFSMAAGLLLTGGIAALVYALLVRFLGVALQAVNAGLGKITPSMDAAARSLGHGPGATLRRVHFPMLRGSLLTAGLIVFVDVMKELPATFVMRPFNFDTLAVQAYNLASDERLTEAATASLVIVAAGLLPVVVLSRTIRRGADS</sequence>
<feature type="transmembrane region" description="Helical" evidence="7">
    <location>
        <begin position="427"/>
        <end position="447"/>
    </location>
</feature>
<organism evidence="9 10">
    <name type="scientific">Cupriavidus laharis</name>
    <dbReference type="NCBI Taxonomy" id="151654"/>
    <lineage>
        <taxon>Bacteria</taxon>
        <taxon>Pseudomonadati</taxon>
        <taxon>Pseudomonadota</taxon>
        <taxon>Betaproteobacteria</taxon>
        <taxon>Burkholderiales</taxon>
        <taxon>Burkholderiaceae</taxon>
        <taxon>Cupriavidus</taxon>
    </lineage>
</organism>
<keyword evidence="5 7" id="KW-1133">Transmembrane helix</keyword>
<feature type="domain" description="ABC transmembrane type-1" evidence="8">
    <location>
        <begin position="350"/>
        <end position="559"/>
    </location>
</feature>
<dbReference type="Pfam" id="PF00528">
    <property type="entry name" value="BPD_transp_1"/>
    <property type="match status" value="1"/>
</dbReference>
<evidence type="ECO:0000256" key="1">
    <source>
        <dbReference type="ARBA" id="ARBA00004651"/>
    </source>
</evidence>
<evidence type="ECO:0000256" key="2">
    <source>
        <dbReference type="ARBA" id="ARBA00022448"/>
    </source>
</evidence>
<evidence type="ECO:0000256" key="4">
    <source>
        <dbReference type="ARBA" id="ARBA00022692"/>
    </source>
</evidence>
<feature type="transmembrane region" description="Helical" evidence="7">
    <location>
        <begin position="301"/>
        <end position="329"/>
    </location>
</feature>
<keyword evidence="2 7" id="KW-0813">Transport</keyword>
<keyword evidence="3" id="KW-1003">Cell membrane</keyword>
<gene>
    <name evidence="9" type="ORF">LMG23992_00222</name>
</gene>
<evidence type="ECO:0000313" key="10">
    <source>
        <dbReference type="Proteomes" id="UP000727654"/>
    </source>
</evidence>
<evidence type="ECO:0000256" key="3">
    <source>
        <dbReference type="ARBA" id="ARBA00022475"/>
    </source>
</evidence>
<evidence type="ECO:0000259" key="8">
    <source>
        <dbReference type="PROSITE" id="PS50928"/>
    </source>
</evidence>
<feature type="transmembrane region" description="Helical" evidence="7">
    <location>
        <begin position="395"/>
        <end position="415"/>
    </location>
</feature>
<dbReference type="PANTHER" id="PTHR30183:SF2">
    <property type="entry name" value="IRON UTILIZATION PROTEIN"/>
    <property type="match status" value="1"/>
</dbReference>
<feature type="domain" description="ABC transmembrane type-1" evidence="8">
    <location>
        <begin position="76"/>
        <end position="280"/>
    </location>
</feature>
<evidence type="ECO:0000313" key="9">
    <source>
        <dbReference type="EMBL" id="CAG9165076.1"/>
    </source>
</evidence>
<feature type="transmembrane region" description="Helical" evidence="7">
    <location>
        <begin position="161"/>
        <end position="181"/>
    </location>
</feature>
<dbReference type="Proteomes" id="UP000727654">
    <property type="component" value="Unassembled WGS sequence"/>
</dbReference>
<feature type="transmembrane region" description="Helical" evidence="7">
    <location>
        <begin position="80"/>
        <end position="102"/>
    </location>
</feature>
<feature type="transmembrane region" description="Helical" evidence="7">
    <location>
        <begin position="221"/>
        <end position="244"/>
    </location>
</feature>
<dbReference type="InterPro" id="IPR035906">
    <property type="entry name" value="MetI-like_sf"/>
</dbReference>
<feature type="transmembrane region" description="Helical" evidence="7">
    <location>
        <begin position="264"/>
        <end position="281"/>
    </location>
</feature>
<comment type="similarity">
    <text evidence="7">Belongs to the binding-protein-dependent transport system permease family.</text>
</comment>
<keyword evidence="10" id="KW-1185">Reference proteome</keyword>
<dbReference type="CDD" id="cd06261">
    <property type="entry name" value="TM_PBP2"/>
    <property type="match status" value="1"/>
</dbReference>
<evidence type="ECO:0000256" key="6">
    <source>
        <dbReference type="ARBA" id="ARBA00023136"/>
    </source>
</evidence>
<dbReference type="PROSITE" id="PS50928">
    <property type="entry name" value="ABC_TM1"/>
    <property type="match status" value="2"/>
</dbReference>
<accession>A0ABM8WCQ8</accession>